<feature type="domain" description="HTH marR-type" evidence="1">
    <location>
        <begin position="17"/>
        <end position="150"/>
    </location>
</feature>
<dbReference type="InterPro" id="IPR036388">
    <property type="entry name" value="WH-like_DNA-bd_sf"/>
</dbReference>
<dbReference type="InterPro" id="IPR036390">
    <property type="entry name" value="WH_DNA-bd_sf"/>
</dbReference>
<dbReference type="GO" id="GO:0006950">
    <property type="term" value="P:response to stress"/>
    <property type="evidence" value="ECO:0007669"/>
    <property type="project" value="TreeGrafter"/>
</dbReference>
<dbReference type="KEGG" id="vpe:Varpa_1076"/>
<dbReference type="PANTHER" id="PTHR33164">
    <property type="entry name" value="TRANSCRIPTIONAL REGULATOR, MARR FAMILY"/>
    <property type="match status" value="1"/>
</dbReference>
<dbReference type="RefSeq" id="WP_013539539.1">
    <property type="nucleotide sequence ID" value="NC_014931.1"/>
</dbReference>
<name>E6UVR1_VARPE</name>
<reference evidence="2 3" key="2">
    <citation type="journal article" date="2013" name="Genome Announc.">
        <title>Genome of the Root-Associated Plant Growth-Promoting Bacterium Variovorax paradoxus Strain EPS.</title>
        <authorList>
            <person name="Han J.I."/>
            <person name="Spain J.C."/>
            <person name="Leadbetter J.R."/>
            <person name="Ovchinnikova G."/>
            <person name="Goodwin L.A."/>
            <person name="Han C.S."/>
            <person name="Woyke T."/>
            <person name="Davenport K.W."/>
            <person name="Orwin P.M."/>
        </authorList>
    </citation>
    <scope>NUCLEOTIDE SEQUENCE [LARGE SCALE GENOMIC DNA]</scope>
    <source>
        <strain evidence="2 3">EPS</strain>
    </source>
</reference>
<evidence type="ECO:0000313" key="3">
    <source>
        <dbReference type="Proteomes" id="UP000008917"/>
    </source>
</evidence>
<dbReference type="PRINTS" id="PR00598">
    <property type="entry name" value="HTHMARR"/>
</dbReference>
<proteinExistence type="predicted"/>
<dbReference type="SUPFAM" id="SSF46785">
    <property type="entry name" value="Winged helix' DNA-binding domain"/>
    <property type="match status" value="1"/>
</dbReference>
<dbReference type="Proteomes" id="UP000008917">
    <property type="component" value="Chromosome"/>
</dbReference>
<evidence type="ECO:0000313" key="2">
    <source>
        <dbReference type="EMBL" id="ADU35294.1"/>
    </source>
</evidence>
<protein>
    <submittedName>
        <fullName evidence="2">Regulatory protein MarR</fullName>
    </submittedName>
</protein>
<organism evidence="2 3">
    <name type="scientific">Variovorax paradoxus (strain EPS)</name>
    <dbReference type="NCBI Taxonomy" id="595537"/>
    <lineage>
        <taxon>Bacteria</taxon>
        <taxon>Pseudomonadati</taxon>
        <taxon>Pseudomonadota</taxon>
        <taxon>Betaproteobacteria</taxon>
        <taxon>Burkholderiales</taxon>
        <taxon>Comamonadaceae</taxon>
        <taxon>Variovorax</taxon>
    </lineage>
</organism>
<dbReference type="AlphaFoldDB" id="E6UVR1"/>
<dbReference type="InterPro" id="IPR039422">
    <property type="entry name" value="MarR/SlyA-like"/>
</dbReference>
<dbReference type="Gene3D" id="1.10.10.10">
    <property type="entry name" value="Winged helix-like DNA-binding domain superfamily/Winged helix DNA-binding domain"/>
    <property type="match status" value="1"/>
</dbReference>
<dbReference type="EMBL" id="CP002417">
    <property type="protein sequence ID" value="ADU35294.1"/>
    <property type="molecule type" value="Genomic_DNA"/>
</dbReference>
<sequence>MQASSDITAALAPCALDDLLLYRVWRCMRACSTMTTRMVEGGFGITHREWGMIGMLAQAGELGSSELAERMLLDRVRTSRGLNSLFEKRLIERRQDVDDRRRVYVQLSAAGRALFDELFPRIARLNIDLLDGLDETHHELFLSCLHRLELRGCELNANGAVPEKADRRSGGTRHRWPRGIAFR</sequence>
<dbReference type="Pfam" id="PF12802">
    <property type="entry name" value="MarR_2"/>
    <property type="match status" value="1"/>
</dbReference>
<accession>E6UVR1</accession>
<dbReference type="HOGENOM" id="CLU_083287_8_0_4"/>
<dbReference type="SMART" id="SM00347">
    <property type="entry name" value="HTH_MARR"/>
    <property type="match status" value="1"/>
</dbReference>
<dbReference type="STRING" id="595537.Varpa_1076"/>
<dbReference type="PROSITE" id="PS50995">
    <property type="entry name" value="HTH_MARR_2"/>
    <property type="match status" value="1"/>
</dbReference>
<gene>
    <name evidence="2" type="ordered locus">Varpa_1076</name>
</gene>
<dbReference type="GO" id="GO:0003700">
    <property type="term" value="F:DNA-binding transcription factor activity"/>
    <property type="evidence" value="ECO:0007669"/>
    <property type="project" value="InterPro"/>
</dbReference>
<reference evidence="3" key="1">
    <citation type="submission" date="2010-12" db="EMBL/GenBank/DDBJ databases">
        <title>Complete sequence of Variovorax paradoxus EPS.</title>
        <authorList>
            <consortium name="US DOE Joint Genome Institute"/>
            <person name="Lucas S."/>
            <person name="Copeland A."/>
            <person name="Lapidus A."/>
            <person name="Cheng J.-F."/>
            <person name="Goodwin L."/>
            <person name="Pitluck S."/>
            <person name="Teshima H."/>
            <person name="Detter J.C."/>
            <person name="Han C."/>
            <person name="Tapia R."/>
            <person name="Land M."/>
            <person name="Hauser L."/>
            <person name="Kyrpides N."/>
            <person name="Ivanova N."/>
            <person name="Ovchinnikova G."/>
            <person name="Orwin P."/>
            <person name="Han J.-I.G."/>
            <person name="Woyke T."/>
        </authorList>
    </citation>
    <scope>NUCLEOTIDE SEQUENCE [LARGE SCALE GENOMIC DNA]</scope>
    <source>
        <strain evidence="3">EPS</strain>
    </source>
</reference>
<evidence type="ECO:0000259" key="1">
    <source>
        <dbReference type="PROSITE" id="PS50995"/>
    </source>
</evidence>
<dbReference type="InterPro" id="IPR000835">
    <property type="entry name" value="HTH_MarR-typ"/>
</dbReference>
<dbReference type="eggNOG" id="COG1846">
    <property type="taxonomic scope" value="Bacteria"/>
</dbReference>
<dbReference type="PANTHER" id="PTHR33164:SF43">
    <property type="entry name" value="HTH-TYPE TRANSCRIPTIONAL REPRESSOR YETL"/>
    <property type="match status" value="1"/>
</dbReference>